<dbReference type="GO" id="GO:0008299">
    <property type="term" value="P:isoprenoid biosynthetic process"/>
    <property type="evidence" value="ECO:0007669"/>
    <property type="project" value="InterPro"/>
</dbReference>
<dbReference type="SUPFAM" id="SSF48576">
    <property type="entry name" value="Terpenoid synthases"/>
    <property type="match status" value="1"/>
</dbReference>
<evidence type="ECO:0000256" key="2">
    <source>
        <dbReference type="ARBA" id="ARBA00006706"/>
    </source>
</evidence>
<dbReference type="PANTHER" id="PTHR12001">
    <property type="entry name" value="GERANYLGERANYL PYROPHOSPHATE SYNTHASE"/>
    <property type="match status" value="1"/>
</dbReference>
<evidence type="ECO:0000256" key="8">
    <source>
        <dbReference type="ARBA" id="ARBA00066511"/>
    </source>
</evidence>
<gene>
    <name evidence="13" type="ORF">CNE99_01550</name>
</gene>
<dbReference type="PROSITE" id="PS00444">
    <property type="entry name" value="POLYPRENYL_SYNTHASE_2"/>
    <property type="match status" value="1"/>
</dbReference>
<evidence type="ECO:0000256" key="4">
    <source>
        <dbReference type="ARBA" id="ARBA00022723"/>
    </source>
</evidence>
<dbReference type="InterPro" id="IPR008949">
    <property type="entry name" value="Isoprenoid_synthase_dom_sf"/>
</dbReference>
<name>A0A2A5WZ50_9GAMM</name>
<dbReference type="Gene3D" id="1.10.600.10">
    <property type="entry name" value="Farnesyl Diphosphate Synthase"/>
    <property type="match status" value="1"/>
</dbReference>
<evidence type="ECO:0000256" key="6">
    <source>
        <dbReference type="ARBA" id="ARBA00051506"/>
    </source>
</evidence>
<evidence type="ECO:0000256" key="11">
    <source>
        <dbReference type="ARBA" id="ARBA00083124"/>
    </source>
</evidence>
<sequence length="321" mass="35491">MKYPFHDVVDNDFSAVNRLIVDRLCSRVPLVEEIGHYLVEAGGKRLRPLLVLLTTNACRYEGKDHLKLAAVIEFLHTAMLLHDDVVDASYLRRGRETVNSTWGNPASVLVGDFLHSRAFEMMVEIGHMKVMQILSRSTNVIAEGEVQQLANVGNPDITENVYLQVIKRKTATLFQAASHSGAALSDCANDDESALSDFGLHLGMAFQLIDDVLDYEGSTEVLGKNIGDDLAEGKVTLPLIVTMRDGDASDAEVVRSAIRKRSTENLSEIVRIVQNNGGLAYTRQLASAERDRARNALSDIPSSRYRDNMIALADFAVDRNY</sequence>
<dbReference type="FunFam" id="1.10.600.10:FF:000002">
    <property type="entry name" value="Octaprenyl diphosphate synthase"/>
    <property type="match status" value="1"/>
</dbReference>
<dbReference type="AlphaFoldDB" id="A0A2A5WZ50"/>
<evidence type="ECO:0000256" key="5">
    <source>
        <dbReference type="ARBA" id="ARBA00022842"/>
    </source>
</evidence>
<evidence type="ECO:0000256" key="12">
    <source>
        <dbReference type="RuleBase" id="RU004466"/>
    </source>
</evidence>
<dbReference type="GO" id="GO:0046872">
    <property type="term" value="F:metal ion binding"/>
    <property type="evidence" value="ECO:0007669"/>
    <property type="project" value="UniProtKB-KW"/>
</dbReference>
<dbReference type="EMBL" id="NTKD01000004">
    <property type="protein sequence ID" value="PDH41454.1"/>
    <property type="molecule type" value="Genomic_DNA"/>
</dbReference>
<comment type="catalytic activity">
    <reaction evidence="6">
        <text>5 isopentenyl diphosphate + (2E,6E)-farnesyl diphosphate = all-trans-octaprenyl diphosphate + 5 diphosphate</text>
        <dbReference type="Rhea" id="RHEA:27798"/>
        <dbReference type="ChEBI" id="CHEBI:33019"/>
        <dbReference type="ChEBI" id="CHEBI:57711"/>
        <dbReference type="ChEBI" id="CHEBI:128769"/>
        <dbReference type="ChEBI" id="CHEBI:175763"/>
        <dbReference type="EC" id="2.5.1.90"/>
    </reaction>
</comment>
<dbReference type="Pfam" id="PF00348">
    <property type="entry name" value="polyprenyl_synt"/>
    <property type="match status" value="1"/>
</dbReference>
<keyword evidence="3 12" id="KW-0808">Transferase</keyword>
<protein>
    <recommendedName>
        <fullName evidence="9">Octaprenyl diphosphate synthase</fullName>
        <ecNumber evidence="8">2.5.1.90</ecNumber>
    </recommendedName>
    <alternativeName>
        <fullName evidence="11">All-trans-octaprenyl-diphosphate synthase</fullName>
    </alternativeName>
    <alternativeName>
        <fullName evidence="10">Octaprenyl pyrophosphate synthase</fullName>
    </alternativeName>
</protein>
<reference evidence="13 14" key="1">
    <citation type="submission" date="2017-08" db="EMBL/GenBank/DDBJ databases">
        <title>Fine stratification of microbial communities through a metagenomic profile of the photic zone.</title>
        <authorList>
            <person name="Haro-Moreno J.M."/>
            <person name="Lopez-Perez M."/>
            <person name="De La Torre J."/>
            <person name="Picazo A."/>
            <person name="Camacho A."/>
            <person name="Rodriguez-Valera F."/>
        </authorList>
    </citation>
    <scope>NUCLEOTIDE SEQUENCE [LARGE SCALE GENOMIC DNA]</scope>
    <source>
        <strain evidence="13">MED-G24</strain>
    </source>
</reference>
<dbReference type="InterPro" id="IPR000092">
    <property type="entry name" value="Polyprenyl_synt"/>
</dbReference>
<dbReference type="Proteomes" id="UP000219327">
    <property type="component" value="Unassembled WGS sequence"/>
</dbReference>
<organism evidence="13 14">
    <name type="scientific">OM182 bacterium MED-G24</name>
    <dbReference type="NCBI Taxonomy" id="1986255"/>
    <lineage>
        <taxon>Bacteria</taxon>
        <taxon>Pseudomonadati</taxon>
        <taxon>Pseudomonadota</taxon>
        <taxon>Gammaproteobacteria</taxon>
        <taxon>OMG group</taxon>
        <taxon>OM182 clade</taxon>
    </lineage>
</organism>
<evidence type="ECO:0000256" key="10">
    <source>
        <dbReference type="ARBA" id="ARBA00079637"/>
    </source>
</evidence>
<comment type="function">
    <text evidence="7">Supplies octaprenyl diphosphate, the precursor for the side chain of the isoprenoid quinones ubiquinone and menaquinone.</text>
</comment>
<keyword evidence="4" id="KW-0479">Metal-binding</keyword>
<evidence type="ECO:0000256" key="3">
    <source>
        <dbReference type="ARBA" id="ARBA00022679"/>
    </source>
</evidence>
<evidence type="ECO:0000256" key="1">
    <source>
        <dbReference type="ARBA" id="ARBA00001946"/>
    </source>
</evidence>
<evidence type="ECO:0000313" key="14">
    <source>
        <dbReference type="Proteomes" id="UP000219327"/>
    </source>
</evidence>
<evidence type="ECO:0000313" key="13">
    <source>
        <dbReference type="EMBL" id="PDH41454.1"/>
    </source>
</evidence>
<dbReference type="SFLD" id="SFLDS00005">
    <property type="entry name" value="Isoprenoid_Synthase_Type_I"/>
    <property type="match status" value="1"/>
</dbReference>
<accession>A0A2A5WZ50</accession>
<keyword evidence="5" id="KW-0460">Magnesium</keyword>
<comment type="similarity">
    <text evidence="2 12">Belongs to the FPP/GGPP synthase family.</text>
</comment>
<dbReference type="EC" id="2.5.1.90" evidence="8"/>
<comment type="caution">
    <text evidence="13">The sequence shown here is derived from an EMBL/GenBank/DDBJ whole genome shotgun (WGS) entry which is preliminary data.</text>
</comment>
<comment type="cofactor">
    <cofactor evidence="1">
        <name>Mg(2+)</name>
        <dbReference type="ChEBI" id="CHEBI:18420"/>
    </cofactor>
</comment>
<dbReference type="PANTHER" id="PTHR12001:SF69">
    <property type="entry name" value="ALL TRANS-POLYPRENYL-DIPHOSPHATE SYNTHASE PDSS1"/>
    <property type="match status" value="1"/>
</dbReference>
<evidence type="ECO:0000256" key="9">
    <source>
        <dbReference type="ARBA" id="ARBA00072473"/>
    </source>
</evidence>
<evidence type="ECO:0000256" key="7">
    <source>
        <dbReference type="ARBA" id="ARBA00055029"/>
    </source>
</evidence>
<dbReference type="CDD" id="cd00685">
    <property type="entry name" value="Trans_IPPS_HT"/>
    <property type="match status" value="1"/>
</dbReference>
<dbReference type="GO" id="GO:0106350">
    <property type="term" value="F:all-trans-octaprenyl-diphosphate synthase activity"/>
    <property type="evidence" value="ECO:0007669"/>
    <property type="project" value="UniProtKB-EC"/>
</dbReference>
<dbReference type="InterPro" id="IPR033749">
    <property type="entry name" value="Polyprenyl_synt_CS"/>
</dbReference>
<proteinExistence type="inferred from homology"/>
<dbReference type="PROSITE" id="PS00723">
    <property type="entry name" value="POLYPRENYL_SYNTHASE_1"/>
    <property type="match status" value="1"/>
</dbReference>